<sequence length="203" mass="21685">MSTIAPPKSASTHVAYVSKTLASPQDRARGALVVLFAVYMAVLSWTILWELEAPWIGHASDRVLKLIPYVATDSAGANPTSEVLLNIALFIPFGVYLRLLAPKWSAVGIVSLIAGTSVSFEAIQYLLAIGVTDTADVINNNLGGLIGVVLCVAAKRALRNRTDTVLLRVMLIGTVGVLLLVTMYVLGSQLHHMGPPAQFPPRL</sequence>
<dbReference type="PANTHER" id="PTHR36834">
    <property type="entry name" value="MEMBRANE PROTEIN-RELATED"/>
    <property type="match status" value="1"/>
</dbReference>
<keyword evidence="1" id="KW-0812">Transmembrane</keyword>
<gene>
    <name evidence="3" type="ORF">G7068_03565</name>
</gene>
<keyword evidence="1" id="KW-1133">Transmembrane helix</keyword>
<dbReference type="EMBL" id="CP049863">
    <property type="protein sequence ID" value="QIK62390.1"/>
    <property type="molecule type" value="Genomic_DNA"/>
</dbReference>
<dbReference type="InterPro" id="IPR006976">
    <property type="entry name" value="VanZ-like"/>
</dbReference>
<proteinExistence type="predicted"/>
<feature type="transmembrane region" description="Helical" evidence="1">
    <location>
        <begin position="166"/>
        <end position="186"/>
    </location>
</feature>
<dbReference type="InterPro" id="IPR053150">
    <property type="entry name" value="Teicoplanin_resist-assoc"/>
</dbReference>
<evidence type="ECO:0000259" key="2">
    <source>
        <dbReference type="Pfam" id="PF04892"/>
    </source>
</evidence>
<reference evidence="3 4" key="1">
    <citation type="submission" date="2020-03" db="EMBL/GenBank/DDBJ databases">
        <title>Leucobacter sp. nov., isolated from beetles.</title>
        <authorList>
            <person name="Hyun D.-W."/>
            <person name="Bae J.-W."/>
        </authorList>
    </citation>
    <scope>NUCLEOTIDE SEQUENCE [LARGE SCALE GENOMIC DNA]</scope>
    <source>
        <strain evidence="3 4">HDW9C</strain>
    </source>
</reference>
<feature type="domain" description="VanZ-like" evidence="2">
    <location>
        <begin position="36"/>
        <end position="153"/>
    </location>
</feature>
<feature type="transmembrane region" description="Helical" evidence="1">
    <location>
        <begin position="108"/>
        <end position="131"/>
    </location>
</feature>
<protein>
    <submittedName>
        <fullName evidence="3">VanZ family protein</fullName>
    </submittedName>
</protein>
<evidence type="ECO:0000313" key="4">
    <source>
        <dbReference type="Proteomes" id="UP000502677"/>
    </source>
</evidence>
<organism evidence="3 4">
    <name type="scientific">Leucobacter viscericola</name>
    <dbReference type="NCBI Taxonomy" id="2714935"/>
    <lineage>
        <taxon>Bacteria</taxon>
        <taxon>Bacillati</taxon>
        <taxon>Actinomycetota</taxon>
        <taxon>Actinomycetes</taxon>
        <taxon>Micrococcales</taxon>
        <taxon>Microbacteriaceae</taxon>
        <taxon>Leucobacter</taxon>
    </lineage>
</organism>
<evidence type="ECO:0000256" key="1">
    <source>
        <dbReference type="SAM" id="Phobius"/>
    </source>
</evidence>
<feature type="transmembrane region" description="Helical" evidence="1">
    <location>
        <begin position="137"/>
        <end position="154"/>
    </location>
</feature>
<dbReference type="RefSeq" id="WP_166288988.1">
    <property type="nucleotide sequence ID" value="NZ_CP049863.1"/>
</dbReference>
<dbReference type="Proteomes" id="UP000502677">
    <property type="component" value="Chromosome"/>
</dbReference>
<feature type="transmembrane region" description="Helical" evidence="1">
    <location>
        <begin position="28"/>
        <end position="48"/>
    </location>
</feature>
<keyword evidence="4" id="KW-1185">Reference proteome</keyword>
<keyword evidence="1" id="KW-0472">Membrane</keyword>
<evidence type="ECO:0000313" key="3">
    <source>
        <dbReference type="EMBL" id="QIK62390.1"/>
    </source>
</evidence>
<dbReference type="KEGG" id="lvi:G7068_03565"/>
<dbReference type="AlphaFoldDB" id="A0A6G7XCQ5"/>
<accession>A0A6G7XCQ5</accession>
<dbReference type="Pfam" id="PF04892">
    <property type="entry name" value="VanZ"/>
    <property type="match status" value="1"/>
</dbReference>
<name>A0A6G7XCQ5_9MICO</name>
<dbReference type="PANTHER" id="PTHR36834:SF2">
    <property type="entry name" value="MEMBRANE PROTEIN"/>
    <property type="match status" value="1"/>
</dbReference>
<feature type="transmembrane region" description="Helical" evidence="1">
    <location>
        <begin position="83"/>
        <end position="101"/>
    </location>
</feature>